<organism evidence="2 3">
    <name type="scientific">Brassica cretica</name>
    <name type="common">Mustard</name>
    <dbReference type="NCBI Taxonomy" id="69181"/>
    <lineage>
        <taxon>Eukaryota</taxon>
        <taxon>Viridiplantae</taxon>
        <taxon>Streptophyta</taxon>
        <taxon>Embryophyta</taxon>
        <taxon>Tracheophyta</taxon>
        <taxon>Spermatophyta</taxon>
        <taxon>Magnoliopsida</taxon>
        <taxon>eudicotyledons</taxon>
        <taxon>Gunneridae</taxon>
        <taxon>Pentapetalae</taxon>
        <taxon>rosids</taxon>
        <taxon>malvids</taxon>
        <taxon>Brassicales</taxon>
        <taxon>Brassicaceae</taxon>
        <taxon>Brassiceae</taxon>
        <taxon>Brassica</taxon>
    </lineage>
</organism>
<keyword evidence="1" id="KW-0472">Membrane</keyword>
<dbReference type="Proteomes" id="UP000266723">
    <property type="component" value="Unassembled WGS sequence"/>
</dbReference>
<sequence>MAPRPLLRYCLPFVLSPSLQGSVAMAVCVHEHFSSIRVSNWVSRVSCRSGDFLEEWSSQCLPRRQFLFLFAGTEELDFACLFLSRFMSRAGGVSEVLVAALRVCFIFLFSFSALSFSMSVEVKSSERSLRTSYFGDDMGSYSNRGNEVNATSRDYHQWKRTKIDNLRFTEFTSGTHRCSG</sequence>
<protein>
    <recommendedName>
        <fullName evidence="4">Secreted protein</fullName>
    </recommendedName>
</protein>
<feature type="transmembrane region" description="Helical" evidence="1">
    <location>
        <begin position="66"/>
        <end position="87"/>
    </location>
</feature>
<evidence type="ECO:0000256" key="1">
    <source>
        <dbReference type="SAM" id="Phobius"/>
    </source>
</evidence>
<comment type="caution">
    <text evidence="2">The sequence shown here is derived from an EMBL/GenBank/DDBJ whole genome shotgun (WGS) entry which is preliminary data.</text>
</comment>
<feature type="transmembrane region" description="Helical" evidence="1">
    <location>
        <begin position="99"/>
        <end position="120"/>
    </location>
</feature>
<dbReference type="EMBL" id="QGKV02002055">
    <property type="protein sequence ID" value="KAF3495587.1"/>
    <property type="molecule type" value="Genomic_DNA"/>
</dbReference>
<name>A0ABQ7ACY2_BRACR</name>
<accession>A0ABQ7ACY2</accession>
<keyword evidence="1" id="KW-0812">Transmembrane</keyword>
<gene>
    <name evidence="2" type="ORF">DY000_02054207</name>
</gene>
<evidence type="ECO:0000313" key="2">
    <source>
        <dbReference type="EMBL" id="KAF3495587.1"/>
    </source>
</evidence>
<keyword evidence="3" id="KW-1185">Reference proteome</keyword>
<evidence type="ECO:0000313" key="3">
    <source>
        <dbReference type="Proteomes" id="UP000266723"/>
    </source>
</evidence>
<keyword evidence="1" id="KW-1133">Transmembrane helix</keyword>
<proteinExistence type="predicted"/>
<reference evidence="2 3" key="1">
    <citation type="journal article" date="2020" name="BMC Genomics">
        <title>Intraspecific diversification of the crop wild relative Brassica cretica Lam. using demographic model selection.</title>
        <authorList>
            <person name="Kioukis A."/>
            <person name="Michalopoulou V.A."/>
            <person name="Briers L."/>
            <person name="Pirintsos S."/>
            <person name="Studholme D.J."/>
            <person name="Pavlidis P."/>
            <person name="Sarris P.F."/>
        </authorList>
    </citation>
    <scope>NUCLEOTIDE SEQUENCE [LARGE SCALE GENOMIC DNA]</scope>
    <source>
        <strain evidence="3">cv. PFS-1207/04</strain>
    </source>
</reference>
<evidence type="ECO:0008006" key="4">
    <source>
        <dbReference type="Google" id="ProtNLM"/>
    </source>
</evidence>